<organism evidence="1 2">
    <name type="scientific">Saccharomonospora marina XMU15</name>
    <dbReference type="NCBI Taxonomy" id="882083"/>
    <lineage>
        <taxon>Bacteria</taxon>
        <taxon>Bacillati</taxon>
        <taxon>Actinomycetota</taxon>
        <taxon>Actinomycetes</taxon>
        <taxon>Pseudonocardiales</taxon>
        <taxon>Pseudonocardiaceae</taxon>
        <taxon>Saccharomonospora</taxon>
    </lineage>
</organism>
<dbReference type="AlphaFoldDB" id="H5X4P8"/>
<gene>
    <name evidence="1" type="ORF">SacmaDRAFT_2886</name>
</gene>
<evidence type="ECO:0000313" key="1">
    <source>
        <dbReference type="EMBL" id="EHR51124.1"/>
    </source>
</evidence>
<dbReference type="HOGENOM" id="CLU_619472_0_0_11"/>
<reference evidence="1 2" key="1">
    <citation type="journal article" date="2012" name="Stand. Genomic Sci.">
        <title>Genome sequence of the ocean sediment bacterium Saccharomonospora marina type strain (XMU15(T)).</title>
        <authorList>
            <person name="Klenk H.P."/>
            <person name="Lu M."/>
            <person name="Lucas S."/>
            <person name="Lapidus A."/>
            <person name="Copeland A."/>
            <person name="Pitluck S."/>
            <person name="Goodwin L.A."/>
            <person name="Han C."/>
            <person name="Tapia R."/>
            <person name="Brambilla E.M."/>
            <person name="Potter G."/>
            <person name="Land M."/>
            <person name="Ivanova N."/>
            <person name="Rohde M."/>
            <person name="Goker M."/>
            <person name="Detter J.C."/>
            <person name="Li W.J."/>
            <person name="Kyrpides N.C."/>
            <person name="Woyke T."/>
        </authorList>
    </citation>
    <scope>NUCLEOTIDE SEQUENCE [LARGE SCALE GENOMIC DNA]</scope>
    <source>
        <strain evidence="1 2">XMU15</strain>
    </source>
</reference>
<name>H5X4P8_9PSEU</name>
<dbReference type="OrthoDB" id="3682126at2"/>
<dbReference type="STRING" id="882083.SacmaDRAFT_2886"/>
<dbReference type="EMBL" id="CM001439">
    <property type="protein sequence ID" value="EHR51124.1"/>
    <property type="molecule type" value="Genomic_DNA"/>
</dbReference>
<dbReference type="Proteomes" id="UP000004926">
    <property type="component" value="Chromosome"/>
</dbReference>
<keyword evidence="2" id="KW-1185">Reference proteome</keyword>
<dbReference type="RefSeq" id="WP_009154509.1">
    <property type="nucleotide sequence ID" value="NZ_CM001439.1"/>
</dbReference>
<sequence>MSSDGIANLDPLATGFAFDAIDLGMQYAELEANGFVPFATILGKDGSKQVWKLFDHDLDNSTVEGGVALGRQRLREIDESAHCVTLVYDGYFTGDGERTEAVFVEAYELGRPAGVHLCQRYERHDGGVNLIGNPLLCDDQTQPMVPPDRSVRQLPNLGAQAQQVTLDAIERGIEHVEAGEPDFTPFATILGSDGSREVWRFTDDDPDFRVGDAIALGRERLLSVDRAAHCVTLVWGGALPDEDNAGVVFAEGYELGRPAGVLLAQQYEWLDHDRVVRIGDPLVLEEPEPLVPADRFGEFDNLDAQSGDFVFEAIDVALEHAGESGHGFLPFVTVLGRDGSKEISQLVDDEDHPTIEGGVALGRQRLREIDESAQCVTLCWDGYLTLEGSRTDAVFVEGYELGRPAGVLLAQRYERHNGGLDRIDVPVLCEEPQPLVPPKEPR</sequence>
<proteinExistence type="predicted"/>
<accession>H5X4P8</accession>
<evidence type="ECO:0000313" key="2">
    <source>
        <dbReference type="Proteomes" id="UP000004926"/>
    </source>
</evidence>
<protein>
    <submittedName>
        <fullName evidence="1">Uncharacterized protein</fullName>
    </submittedName>
</protein>
<dbReference type="eggNOG" id="ENOG502ZDFY">
    <property type="taxonomic scope" value="Bacteria"/>
</dbReference>